<dbReference type="Proteomes" id="UP001066276">
    <property type="component" value="Chromosome 7"/>
</dbReference>
<dbReference type="AlphaFoldDB" id="A0AAV7PFK5"/>
<organism evidence="1 2">
    <name type="scientific">Pleurodeles waltl</name>
    <name type="common">Iberian ribbed newt</name>
    <dbReference type="NCBI Taxonomy" id="8319"/>
    <lineage>
        <taxon>Eukaryota</taxon>
        <taxon>Metazoa</taxon>
        <taxon>Chordata</taxon>
        <taxon>Craniata</taxon>
        <taxon>Vertebrata</taxon>
        <taxon>Euteleostomi</taxon>
        <taxon>Amphibia</taxon>
        <taxon>Batrachia</taxon>
        <taxon>Caudata</taxon>
        <taxon>Salamandroidea</taxon>
        <taxon>Salamandridae</taxon>
        <taxon>Pleurodelinae</taxon>
        <taxon>Pleurodeles</taxon>
    </lineage>
</organism>
<gene>
    <name evidence="1" type="ORF">NDU88_004377</name>
</gene>
<comment type="caution">
    <text evidence="1">The sequence shown here is derived from an EMBL/GenBank/DDBJ whole genome shotgun (WGS) entry which is preliminary data.</text>
</comment>
<proteinExistence type="predicted"/>
<evidence type="ECO:0000313" key="2">
    <source>
        <dbReference type="Proteomes" id="UP001066276"/>
    </source>
</evidence>
<accession>A0AAV7PFK5</accession>
<evidence type="ECO:0000313" key="1">
    <source>
        <dbReference type="EMBL" id="KAJ1125964.1"/>
    </source>
</evidence>
<dbReference type="EMBL" id="JANPWB010000011">
    <property type="protein sequence ID" value="KAJ1125964.1"/>
    <property type="molecule type" value="Genomic_DNA"/>
</dbReference>
<protein>
    <submittedName>
        <fullName evidence="1">Uncharacterized protein</fullName>
    </submittedName>
</protein>
<name>A0AAV7PFK5_PLEWA</name>
<sequence>MDASISGQAASGLCGDIEDFGAQGHCMENDDALCEGSAMRTGTALNSQLRDKHCMDFSDAHRAVHGCPPASYQLPLLRAQGLDLAPLSMSGLSADETRHWQMKSLMSRRLQNRGLAQSKPV</sequence>
<keyword evidence="2" id="KW-1185">Reference proteome</keyword>
<reference evidence="1" key="1">
    <citation type="journal article" date="2022" name="bioRxiv">
        <title>Sequencing and chromosome-scale assembly of the giantPleurodeles waltlgenome.</title>
        <authorList>
            <person name="Brown T."/>
            <person name="Elewa A."/>
            <person name="Iarovenko S."/>
            <person name="Subramanian E."/>
            <person name="Araus A.J."/>
            <person name="Petzold A."/>
            <person name="Susuki M."/>
            <person name="Suzuki K.-i.T."/>
            <person name="Hayashi T."/>
            <person name="Toyoda A."/>
            <person name="Oliveira C."/>
            <person name="Osipova E."/>
            <person name="Leigh N.D."/>
            <person name="Simon A."/>
            <person name="Yun M.H."/>
        </authorList>
    </citation>
    <scope>NUCLEOTIDE SEQUENCE</scope>
    <source>
        <strain evidence="1">20211129_DDA</strain>
        <tissue evidence="1">Liver</tissue>
    </source>
</reference>